<dbReference type="STRING" id="1858805.M5G5G0"/>
<dbReference type="PANTHER" id="PTHR31274:SF1">
    <property type="entry name" value="AGL149CP"/>
    <property type="match status" value="1"/>
</dbReference>
<keyword evidence="2 5" id="KW-0812">Transmembrane</keyword>
<organism evidence="6 7">
    <name type="scientific">Dacryopinax primogenitus (strain DJM 731)</name>
    <name type="common">Brown rot fungus</name>
    <dbReference type="NCBI Taxonomy" id="1858805"/>
    <lineage>
        <taxon>Eukaryota</taxon>
        <taxon>Fungi</taxon>
        <taxon>Dikarya</taxon>
        <taxon>Basidiomycota</taxon>
        <taxon>Agaricomycotina</taxon>
        <taxon>Dacrymycetes</taxon>
        <taxon>Dacrymycetales</taxon>
        <taxon>Dacrymycetaceae</taxon>
        <taxon>Dacryopinax</taxon>
    </lineage>
</organism>
<name>M5G5G0_DACPD</name>
<feature type="transmembrane region" description="Helical" evidence="5">
    <location>
        <begin position="82"/>
        <end position="105"/>
    </location>
</feature>
<feature type="transmembrane region" description="Helical" evidence="5">
    <location>
        <begin position="13"/>
        <end position="36"/>
    </location>
</feature>
<dbReference type="Pfam" id="PF03547">
    <property type="entry name" value="Mem_trans"/>
    <property type="match status" value="1"/>
</dbReference>
<dbReference type="EMBL" id="JH795871">
    <property type="protein sequence ID" value="EJT98992.1"/>
    <property type="molecule type" value="Genomic_DNA"/>
</dbReference>
<feature type="transmembrane region" description="Helical" evidence="5">
    <location>
        <begin position="390"/>
        <end position="413"/>
    </location>
</feature>
<sequence>MSSGQDQTPALGAIIWLAVRPMIRLVASVSFGYLLSKKDLLSAGAARGLGQIILNVTLPCLMLAKLVPAFNSQNVAALGPLVLVALLYQVIGFVFAYVIRIVFYVPPRFQRGILVAGAWSNWGDVPVAVLTSITSQAPFNPSTDSTLAVAYIAPFLLVYTITLFPLGGYRLLLRDFKNQDPMVEEGGDPGIRARLRNHIDLFRNKLADVCSIAGRFGSSTRQNSAECEKIGEAKSTTEDTSAEQVAEVHNRRHVTFLPDESTVAPTNVEPFSPNGTTLNGLEEGLRVRPVSPLTSTGPIRRMRAFLLSLIEPITVTILAAILISLVPTLKALFVPGVAGESIPPAPDGQPPLAFVLDIATFFGNASVPLGLLCLGSAFARMNIPRPLRNAPLASMVALALAKMILLPVLAVLIVQCLTYHTSLMDPNDKVLRFVAIFISGVPTATTQVYLTSVHSPSGECQDLPGYLIAQYVVYLFTVVILSAFALHILF</sequence>
<dbReference type="RefSeq" id="XP_040625890.1">
    <property type="nucleotide sequence ID" value="XM_040773543.1"/>
</dbReference>
<dbReference type="Proteomes" id="UP000030653">
    <property type="component" value="Unassembled WGS sequence"/>
</dbReference>
<accession>M5G5G0</accession>
<dbReference type="OMA" id="GVAYCCI"/>
<gene>
    <name evidence="6" type="ORF">DACRYDRAFT_24095</name>
</gene>
<proteinExistence type="predicted"/>
<evidence type="ECO:0000313" key="7">
    <source>
        <dbReference type="Proteomes" id="UP000030653"/>
    </source>
</evidence>
<keyword evidence="7" id="KW-1185">Reference proteome</keyword>
<dbReference type="GO" id="GO:0055085">
    <property type="term" value="P:transmembrane transport"/>
    <property type="evidence" value="ECO:0007669"/>
    <property type="project" value="InterPro"/>
</dbReference>
<feature type="transmembrane region" description="Helical" evidence="5">
    <location>
        <begin position="471"/>
        <end position="489"/>
    </location>
</feature>
<feature type="transmembrane region" description="Helical" evidence="5">
    <location>
        <begin position="48"/>
        <end position="70"/>
    </location>
</feature>
<evidence type="ECO:0000256" key="2">
    <source>
        <dbReference type="ARBA" id="ARBA00022692"/>
    </source>
</evidence>
<dbReference type="GeneID" id="63688605"/>
<dbReference type="InterPro" id="IPR040254">
    <property type="entry name" value="Ecm3-like"/>
</dbReference>
<feature type="transmembrane region" description="Helical" evidence="5">
    <location>
        <begin position="304"/>
        <end position="326"/>
    </location>
</feature>
<evidence type="ECO:0000256" key="3">
    <source>
        <dbReference type="ARBA" id="ARBA00022989"/>
    </source>
</evidence>
<evidence type="ECO:0000313" key="6">
    <source>
        <dbReference type="EMBL" id="EJT98992.1"/>
    </source>
</evidence>
<feature type="transmembrane region" description="Helical" evidence="5">
    <location>
        <begin position="148"/>
        <end position="172"/>
    </location>
</feature>
<dbReference type="OrthoDB" id="435607at2759"/>
<feature type="transmembrane region" description="Helical" evidence="5">
    <location>
        <begin position="433"/>
        <end position="450"/>
    </location>
</feature>
<protein>
    <submittedName>
        <fullName evidence="6">Auxin efflux carrier</fullName>
    </submittedName>
</protein>
<feature type="transmembrane region" description="Helical" evidence="5">
    <location>
        <begin position="112"/>
        <end position="133"/>
    </location>
</feature>
<evidence type="ECO:0000256" key="4">
    <source>
        <dbReference type="ARBA" id="ARBA00023136"/>
    </source>
</evidence>
<comment type="subcellular location">
    <subcellularLocation>
        <location evidence="1">Membrane</location>
        <topology evidence="1">Multi-pass membrane protein</topology>
    </subcellularLocation>
</comment>
<reference evidence="6 7" key="1">
    <citation type="journal article" date="2012" name="Science">
        <title>The Paleozoic origin of enzymatic lignin decomposition reconstructed from 31 fungal genomes.</title>
        <authorList>
            <person name="Floudas D."/>
            <person name="Binder M."/>
            <person name="Riley R."/>
            <person name="Barry K."/>
            <person name="Blanchette R.A."/>
            <person name="Henrissat B."/>
            <person name="Martinez A.T."/>
            <person name="Otillar R."/>
            <person name="Spatafora J.W."/>
            <person name="Yadav J.S."/>
            <person name="Aerts A."/>
            <person name="Benoit I."/>
            <person name="Boyd A."/>
            <person name="Carlson A."/>
            <person name="Copeland A."/>
            <person name="Coutinho P.M."/>
            <person name="de Vries R.P."/>
            <person name="Ferreira P."/>
            <person name="Findley K."/>
            <person name="Foster B."/>
            <person name="Gaskell J."/>
            <person name="Glotzer D."/>
            <person name="Gorecki P."/>
            <person name="Heitman J."/>
            <person name="Hesse C."/>
            <person name="Hori C."/>
            <person name="Igarashi K."/>
            <person name="Jurgens J.A."/>
            <person name="Kallen N."/>
            <person name="Kersten P."/>
            <person name="Kohler A."/>
            <person name="Kuees U."/>
            <person name="Kumar T.K.A."/>
            <person name="Kuo A."/>
            <person name="LaButti K."/>
            <person name="Larrondo L.F."/>
            <person name="Lindquist E."/>
            <person name="Ling A."/>
            <person name="Lombard V."/>
            <person name="Lucas S."/>
            <person name="Lundell T."/>
            <person name="Martin R."/>
            <person name="McLaughlin D.J."/>
            <person name="Morgenstern I."/>
            <person name="Morin E."/>
            <person name="Murat C."/>
            <person name="Nagy L.G."/>
            <person name="Nolan M."/>
            <person name="Ohm R.A."/>
            <person name="Patyshakuliyeva A."/>
            <person name="Rokas A."/>
            <person name="Ruiz-Duenas F.J."/>
            <person name="Sabat G."/>
            <person name="Salamov A."/>
            <person name="Samejima M."/>
            <person name="Schmutz J."/>
            <person name="Slot J.C."/>
            <person name="St John F."/>
            <person name="Stenlid J."/>
            <person name="Sun H."/>
            <person name="Sun S."/>
            <person name="Syed K."/>
            <person name="Tsang A."/>
            <person name="Wiebenga A."/>
            <person name="Young D."/>
            <person name="Pisabarro A."/>
            <person name="Eastwood D.C."/>
            <person name="Martin F."/>
            <person name="Cullen D."/>
            <person name="Grigoriev I.V."/>
            <person name="Hibbett D.S."/>
        </authorList>
    </citation>
    <scope>NUCLEOTIDE SEQUENCE [LARGE SCALE GENOMIC DNA]</scope>
    <source>
        <strain evidence="6 7">DJM-731 SS1</strain>
    </source>
</reference>
<dbReference type="AlphaFoldDB" id="M5G5G0"/>
<dbReference type="InterPro" id="IPR004776">
    <property type="entry name" value="Mem_transp_PIN-like"/>
</dbReference>
<keyword evidence="3 5" id="KW-1133">Transmembrane helix</keyword>
<keyword evidence="4 5" id="KW-0472">Membrane</keyword>
<dbReference type="GO" id="GO:0016020">
    <property type="term" value="C:membrane"/>
    <property type="evidence" value="ECO:0007669"/>
    <property type="project" value="UniProtKB-SubCell"/>
</dbReference>
<dbReference type="PANTHER" id="PTHR31274">
    <property type="entry name" value="PROTEIN ECM3"/>
    <property type="match status" value="1"/>
</dbReference>
<evidence type="ECO:0000256" key="5">
    <source>
        <dbReference type="SAM" id="Phobius"/>
    </source>
</evidence>
<dbReference type="HOGENOM" id="CLU_021924_1_0_1"/>
<evidence type="ECO:0000256" key="1">
    <source>
        <dbReference type="ARBA" id="ARBA00004141"/>
    </source>
</evidence>